<sequence>MKQNPFSLYDFLGYLIPGSTFIYAYLIIEIWSNNKSDFNSEKVLNSLSQSDFQDIFVFIIAAYSLGHLISFVSSITIEKYGNWRYGYPSKTVIGYVKKSYWVMKEEPSTSETDNYLYEIDSNKNTRQNKNFGRFILTLFILPLFIMEYFVGIKLNFKNFYSKGLDPYLMESIKEKTIFLLKTIKNDPNISISESKLKTIDFNRIVHHYAFENSKEHQFRMVNYVALYGFLRNLVLTFIFAFWFYFILSLKTIDFNMSINWKMIVWNILIMLMSFISFMAYMKFYRRYTLEGLMLIVVDKKIK</sequence>
<dbReference type="RefSeq" id="WP_111660199.1">
    <property type="nucleotide sequence ID" value="NZ_QLLO01000006.1"/>
</dbReference>
<evidence type="ECO:0000313" key="2">
    <source>
        <dbReference type="EMBL" id="RAJ13386.1"/>
    </source>
</evidence>
<keyword evidence="1" id="KW-1133">Transmembrane helix</keyword>
<feature type="transmembrane region" description="Helical" evidence="1">
    <location>
        <begin position="131"/>
        <end position="150"/>
    </location>
</feature>
<keyword evidence="1" id="KW-0472">Membrane</keyword>
<evidence type="ECO:0000313" key="3">
    <source>
        <dbReference type="Proteomes" id="UP000248703"/>
    </source>
</evidence>
<organism evidence="2 3">
    <name type="scientific">Olleya aquimaris</name>
    <dbReference type="NCBI Taxonomy" id="639310"/>
    <lineage>
        <taxon>Bacteria</taxon>
        <taxon>Pseudomonadati</taxon>
        <taxon>Bacteroidota</taxon>
        <taxon>Flavobacteriia</taxon>
        <taxon>Flavobacteriales</taxon>
        <taxon>Flavobacteriaceae</taxon>
    </lineage>
</organism>
<name>A0A327R8Y3_9FLAO</name>
<comment type="caution">
    <text evidence="2">The sequence shown here is derived from an EMBL/GenBank/DDBJ whole genome shotgun (WGS) entry which is preliminary data.</text>
</comment>
<keyword evidence="1" id="KW-0812">Transmembrane</keyword>
<accession>A0A327R8Y3</accession>
<feature type="transmembrane region" description="Helical" evidence="1">
    <location>
        <begin position="12"/>
        <end position="34"/>
    </location>
</feature>
<feature type="transmembrane region" description="Helical" evidence="1">
    <location>
        <begin position="55"/>
        <end position="77"/>
    </location>
</feature>
<dbReference type="Proteomes" id="UP000248703">
    <property type="component" value="Unassembled WGS sequence"/>
</dbReference>
<dbReference type="AlphaFoldDB" id="A0A327R8Y3"/>
<reference evidence="2 3" key="1">
    <citation type="submission" date="2018-06" db="EMBL/GenBank/DDBJ databases">
        <title>Genomic Encyclopedia of Archaeal and Bacterial Type Strains, Phase II (KMG-II): from individual species to whole genera.</title>
        <authorList>
            <person name="Goeker M."/>
        </authorList>
    </citation>
    <scope>NUCLEOTIDE SEQUENCE [LARGE SCALE GENOMIC DNA]</scope>
    <source>
        <strain evidence="2 3">DSM 24464</strain>
    </source>
</reference>
<gene>
    <name evidence="2" type="ORF">LY08_01903</name>
</gene>
<proteinExistence type="predicted"/>
<evidence type="ECO:0000256" key="1">
    <source>
        <dbReference type="SAM" id="Phobius"/>
    </source>
</evidence>
<dbReference type="OrthoDB" id="6212711at2"/>
<keyword evidence="3" id="KW-1185">Reference proteome</keyword>
<protein>
    <submittedName>
        <fullName evidence="2">Uncharacterized protein</fullName>
    </submittedName>
</protein>
<feature type="transmembrane region" description="Helical" evidence="1">
    <location>
        <begin position="224"/>
        <end position="246"/>
    </location>
</feature>
<feature type="transmembrane region" description="Helical" evidence="1">
    <location>
        <begin position="258"/>
        <end position="280"/>
    </location>
</feature>
<dbReference type="EMBL" id="QLLO01000006">
    <property type="protein sequence ID" value="RAJ13386.1"/>
    <property type="molecule type" value="Genomic_DNA"/>
</dbReference>